<dbReference type="InterPro" id="IPR001173">
    <property type="entry name" value="Glyco_trans_2-like"/>
</dbReference>
<dbReference type="EMBL" id="CP026721">
    <property type="protein sequence ID" value="QAV33455.1"/>
    <property type="molecule type" value="Genomic_DNA"/>
</dbReference>
<organism evidence="4 5">
    <name type="scientific">Fervidobacterium changbaicum</name>
    <dbReference type="NCBI Taxonomy" id="310769"/>
    <lineage>
        <taxon>Bacteria</taxon>
        <taxon>Thermotogati</taxon>
        <taxon>Thermotogota</taxon>
        <taxon>Thermotogae</taxon>
        <taxon>Thermotogales</taxon>
        <taxon>Fervidobacteriaceae</taxon>
        <taxon>Fervidobacterium</taxon>
    </lineage>
</organism>
<dbReference type="SUPFAM" id="SSF53448">
    <property type="entry name" value="Nucleotide-diphospho-sugar transferases"/>
    <property type="match status" value="1"/>
</dbReference>
<dbReference type="InterPro" id="IPR029044">
    <property type="entry name" value="Nucleotide-diphossugar_trans"/>
</dbReference>
<accession>A0ABX5QSN5</accession>
<dbReference type="PANTHER" id="PTHR22916">
    <property type="entry name" value="GLYCOSYLTRANSFERASE"/>
    <property type="match status" value="1"/>
</dbReference>
<dbReference type="PANTHER" id="PTHR22916:SF51">
    <property type="entry name" value="GLYCOSYLTRANSFERASE EPSH-RELATED"/>
    <property type="match status" value="1"/>
</dbReference>
<evidence type="ECO:0000256" key="2">
    <source>
        <dbReference type="ARBA" id="ARBA00022679"/>
    </source>
</evidence>
<gene>
    <name evidence="4" type="ORF">CBS1_06830</name>
</gene>
<proteinExistence type="predicted"/>
<evidence type="ECO:0000256" key="1">
    <source>
        <dbReference type="ARBA" id="ARBA00022676"/>
    </source>
</evidence>
<dbReference type="CDD" id="cd00761">
    <property type="entry name" value="Glyco_tranf_GTA_type"/>
    <property type="match status" value="1"/>
</dbReference>
<keyword evidence="5" id="KW-1185">Reference proteome</keyword>
<dbReference type="Gene3D" id="3.90.550.10">
    <property type="entry name" value="Spore Coat Polysaccharide Biosynthesis Protein SpsA, Chain A"/>
    <property type="match status" value="1"/>
</dbReference>
<keyword evidence="1" id="KW-0328">Glycosyltransferase</keyword>
<evidence type="ECO:0000313" key="4">
    <source>
        <dbReference type="EMBL" id="QAV33455.1"/>
    </source>
</evidence>
<reference evidence="4 5" key="1">
    <citation type="submission" date="2018-01" db="EMBL/GenBank/DDBJ databases">
        <title>The whole genome sequencing and assembly of Fervidobacterium changbaicum CBS-1 strain.</title>
        <authorList>
            <person name="Kim J.-Y."/>
            <person name="Park M.-K."/>
            <person name="Yi H."/>
            <person name="Bahn Y.-S."/>
            <person name="Kim J.F."/>
            <person name="Lee D.-W."/>
        </authorList>
    </citation>
    <scope>NUCLEOTIDE SEQUENCE [LARGE SCALE GENOMIC DNA]</scope>
    <source>
        <strain evidence="4 5">CBS-1</strain>
    </source>
</reference>
<dbReference type="Pfam" id="PF00535">
    <property type="entry name" value="Glycos_transf_2"/>
    <property type="match status" value="1"/>
</dbReference>
<keyword evidence="2" id="KW-0808">Transferase</keyword>
<name>A0ABX5QSN5_9BACT</name>
<sequence length="341" mass="39134">MSDEALVSVIIPAYNLERYIERSLKSVLNQTYENIEIILVDDGSTDRTVEVAEKVLKNSGKPFKIISQKNQGVSVARNTGLANARGKYIKFLDGDDTLFPYAIEELVDALETNDCQMAFGGQDVVNIEGKQLYAYNETYTYNEGIYSGKEVLKDFITSVTYAHLNTSIFRKNIIENYTLRFTQGARYSEDNEFIAKYLYYSKRVYVFDKAFAELLYRTSSTTKRPTLAAFHNVGSLLRLKKFFEENGESEIVEILLTKSIPIAYSWTLGNLAFNGYPLKDWMKLARNELIRQQIVNALLEVNKTKMGKQLAFLKNIYKISPFLCYSLLRLAGWIFKLNSRH</sequence>
<dbReference type="RefSeq" id="WP_090222215.1">
    <property type="nucleotide sequence ID" value="NZ_CP026721.1"/>
</dbReference>
<feature type="domain" description="Glycosyltransferase 2-like" evidence="3">
    <location>
        <begin position="8"/>
        <end position="171"/>
    </location>
</feature>
<dbReference type="Proteomes" id="UP000288947">
    <property type="component" value="Chromosome"/>
</dbReference>
<protein>
    <submittedName>
        <fullName evidence="4">Glycosyltransferase family 2 protein</fullName>
    </submittedName>
</protein>
<evidence type="ECO:0000313" key="5">
    <source>
        <dbReference type="Proteomes" id="UP000288947"/>
    </source>
</evidence>
<evidence type="ECO:0000259" key="3">
    <source>
        <dbReference type="Pfam" id="PF00535"/>
    </source>
</evidence>